<evidence type="ECO:0000313" key="2">
    <source>
        <dbReference type="EMBL" id="PWR18607.1"/>
    </source>
</evidence>
<organism evidence="2 3">
    <name type="scientific">Zavarzinia aquatilis</name>
    <dbReference type="NCBI Taxonomy" id="2211142"/>
    <lineage>
        <taxon>Bacteria</taxon>
        <taxon>Pseudomonadati</taxon>
        <taxon>Pseudomonadota</taxon>
        <taxon>Alphaproteobacteria</taxon>
        <taxon>Rhodospirillales</taxon>
        <taxon>Zavarziniaceae</taxon>
        <taxon>Zavarzinia</taxon>
    </lineage>
</organism>
<feature type="transmembrane region" description="Helical" evidence="1">
    <location>
        <begin position="41"/>
        <end position="61"/>
    </location>
</feature>
<gene>
    <name evidence="2" type="ORF">DKG74_18445</name>
</gene>
<evidence type="ECO:0000256" key="1">
    <source>
        <dbReference type="SAM" id="Phobius"/>
    </source>
</evidence>
<keyword evidence="1" id="KW-0472">Membrane</keyword>
<feature type="transmembrane region" description="Helical" evidence="1">
    <location>
        <begin position="121"/>
        <end position="142"/>
    </location>
</feature>
<dbReference type="AlphaFoldDB" id="A0A317DV97"/>
<proteinExistence type="predicted"/>
<reference evidence="2 3" key="1">
    <citation type="submission" date="2018-05" db="EMBL/GenBank/DDBJ databases">
        <title>Zavarzinia sp. HR-AS.</title>
        <authorList>
            <person name="Lee Y."/>
            <person name="Jeon C.O."/>
        </authorList>
    </citation>
    <scope>NUCLEOTIDE SEQUENCE [LARGE SCALE GENOMIC DNA]</scope>
    <source>
        <strain evidence="2 3">HR-AS</strain>
    </source>
</reference>
<keyword evidence="1" id="KW-1133">Transmembrane helix</keyword>
<comment type="caution">
    <text evidence="2">The sequence shown here is derived from an EMBL/GenBank/DDBJ whole genome shotgun (WGS) entry which is preliminary data.</text>
</comment>
<evidence type="ECO:0000313" key="3">
    <source>
        <dbReference type="Proteomes" id="UP000245461"/>
    </source>
</evidence>
<sequence>MAIPPPSSKRAAAAFLLAPLPPAMLVALTEPTTTDRVGDFMMIAVASGYLPSLIFGLPLYLALRRHLAARAPLVATLGGVVAALLPLLAFLASASRGRTLGGHPPAIVDLALGWTGLDPDAALVVTAFALGLGGGYVFWLVLASPLGEVFTRDDHKLYAPYG</sequence>
<keyword evidence="1" id="KW-0812">Transmembrane</keyword>
<keyword evidence="3" id="KW-1185">Reference proteome</keyword>
<dbReference type="Proteomes" id="UP000245461">
    <property type="component" value="Unassembled WGS sequence"/>
</dbReference>
<feature type="transmembrane region" description="Helical" evidence="1">
    <location>
        <begin position="73"/>
        <end position="94"/>
    </location>
</feature>
<name>A0A317DV97_9PROT</name>
<protein>
    <submittedName>
        <fullName evidence="2">Uncharacterized protein</fullName>
    </submittedName>
</protein>
<accession>A0A317DV97</accession>
<dbReference type="EMBL" id="QGLE01000013">
    <property type="protein sequence ID" value="PWR18607.1"/>
    <property type="molecule type" value="Genomic_DNA"/>
</dbReference>